<reference evidence="9 10" key="1">
    <citation type="submission" date="2019-02" db="EMBL/GenBank/DDBJ databases">
        <title>Deep-cultivation of Planctomycetes and their phenomic and genomic characterization uncovers novel biology.</title>
        <authorList>
            <person name="Wiegand S."/>
            <person name="Jogler M."/>
            <person name="Boedeker C."/>
            <person name="Pinto D."/>
            <person name="Vollmers J."/>
            <person name="Rivas-Marin E."/>
            <person name="Kohn T."/>
            <person name="Peeters S.H."/>
            <person name="Heuer A."/>
            <person name="Rast P."/>
            <person name="Oberbeckmann S."/>
            <person name="Bunk B."/>
            <person name="Jeske O."/>
            <person name="Meyerdierks A."/>
            <person name="Storesund J.E."/>
            <person name="Kallscheuer N."/>
            <person name="Luecker S."/>
            <person name="Lage O.M."/>
            <person name="Pohl T."/>
            <person name="Merkel B.J."/>
            <person name="Hornburger P."/>
            <person name="Mueller R.-W."/>
            <person name="Bruemmer F."/>
            <person name="Labrenz M."/>
            <person name="Spormann A.M."/>
            <person name="Op Den Camp H."/>
            <person name="Overmann J."/>
            <person name="Amann R."/>
            <person name="Jetten M.S.M."/>
            <person name="Mascher T."/>
            <person name="Medema M.H."/>
            <person name="Devos D.P."/>
            <person name="Kaster A.-K."/>
            <person name="Ovreas L."/>
            <person name="Rohde M."/>
            <person name="Galperin M.Y."/>
            <person name="Jogler C."/>
        </authorList>
    </citation>
    <scope>NUCLEOTIDE SEQUENCE [LARGE SCALE GENOMIC DNA]</scope>
    <source>
        <strain evidence="9 10">Poly41</strain>
    </source>
</reference>
<dbReference type="Gene3D" id="2.130.10.10">
    <property type="entry name" value="YVTN repeat-like/Quinoprotein amine dehydrogenase"/>
    <property type="match status" value="3"/>
</dbReference>
<dbReference type="PROSITE" id="PS50294">
    <property type="entry name" value="WD_REPEATS_REGION"/>
    <property type="match status" value="1"/>
</dbReference>
<dbReference type="Gene3D" id="1.10.510.10">
    <property type="entry name" value="Transferase(Phosphotransferase) domain 1"/>
    <property type="match status" value="1"/>
</dbReference>
<evidence type="ECO:0000313" key="9">
    <source>
        <dbReference type="EMBL" id="TWU31312.1"/>
    </source>
</evidence>
<dbReference type="InterPro" id="IPR011009">
    <property type="entry name" value="Kinase-like_dom_sf"/>
</dbReference>
<keyword evidence="7" id="KW-1133">Transmembrane helix</keyword>
<keyword evidence="5" id="KW-0853">WD repeat</keyword>
<dbReference type="CDD" id="cd14014">
    <property type="entry name" value="STKc_PknB_like"/>
    <property type="match status" value="1"/>
</dbReference>
<keyword evidence="10" id="KW-1185">Reference proteome</keyword>
<keyword evidence="3 9" id="KW-0418">Kinase</keyword>
<evidence type="ECO:0000256" key="2">
    <source>
        <dbReference type="ARBA" id="ARBA00022741"/>
    </source>
</evidence>
<dbReference type="OrthoDB" id="500858at2"/>
<organism evidence="9 10">
    <name type="scientific">Novipirellula artificiosorum</name>
    <dbReference type="NCBI Taxonomy" id="2528016"/>
    <lineage>
        <taxon>Bacteria</taxon>
        <taxon>Pseudomonadati</taxon>
        <taxon>Planctomycetota</taxon>
        <taxon>Planctomycetia</taxon>
        <taxon>Pirellulales</taxon>
        <taxon>Pirellulaceae</taxon>
        <taxon>Novipirellula</taxon>
    </lineage>
</organism>
<name>A0A5C6D2Z3_9BACT</name>
<dbReference type="GO" id="GO:0005524">
    <property type="term" value="F:ATP binding"/>
    <property type="evidence" value="ECO:0007669"/>
    <property type="project" value="UniProtKB-UniRule"/>
</dbReference>
<dbReference type="PANTHER" id="PTHR43289:SF6">
    <property type="entry name" value="SERINE_THREONINE-PROTEIN KINASE NEKL-3"/>
    <property type="match status" value="1"/>
</dbReference>
<evidence type="ECO:0000256" key="6">
    <source>
        <dbReference type="PROSITE-ProRule" id="PRU10141"/>
    </source>
</evidence>
<dbReference type="Pfam" id="PF00069">
    <property type="entry name" value="Pkinase"/>
    <property type="match status" value="1"/>
</dbReference>
<keyword evidence="1 9" id="KW-0808">Transferase</keyword>
<dbReference type="InterPro" id="IPR001680">
    <property type="entry name" value="WD40_rpt"/>
</dbReference>
<evidence type="ECO:0000259" key="8">
    <source>
        <dbReference type="PROSITE" id="PS50011"/>
    </source>
</evidence>
<dbReference type="SUPFAM" id="SSF50998">
    <property type="entry name" value="Quinoprotein alcohol dehydrogenase-like"/>
    <property type="match status" value="1"/>
</dbReference>
<keyword evidence="4 6" id="KW-0067">ATP-binding</keyword>
<dbReference type="InterPro" id="IPR017441">
    <property type="entry name" value="Protein_kinase_ATP_BS"/>
</dbReference>
<keyword evidence="7" id="KW-0472">Membrane</keyword>
<dbReference type="PANTHER" id="PTHR43289">
    <property type="entry name" value="MITOGEN-ACTIVATED PROTEIN KINASE KINASE KINASE 20-RELATED"/>
    <property type="match status" value="1"/>
</dbReference>
<dbReference type="InterPro" id="IPR036322">
    <property type="entry name" value="WD40_repeat_dom_sf"/>
</dbReference>
<protein>
    <submittedName>
        <fullName evidence="9">Serine/threonine-protein kinase PknB</fullName>
        <ecNumber evidence="9">2.7.11.1</ecNumber>
    </submittedName>
</protein>
<keyword evidence="2 6" id="KW-0547">Nucleotide-binding</keyword>
<gene>
    <name evidence="9" type="primary">pknB_36</name>
    <name evidence="9" type="ORF">Poly41_61810</name>
</gene>
<dbReference type="SMART" id="SM00320">
    <property type="entry name" value="WD40"/>
    <property type="match status" value="8"/>
</dbReference>
<keyword evidence="7" id="KW-0812">Transmembrane</keyword>
<proteinExistence type="predicted"/>
<dbReference type="PROSITE" id="PS50082">
    <property type="entry name" value="WD_REPEATS_2"/>
    <property type="match status" value="1"/>
</dbReference>
<dbReference type="PROSITE" id="PS00107">
    <property type="entry name" value="PROTEIN_KINASE_ATP"/>
    <property type="match status" value="1"/>
</dbReference>
<feature type="transmembrane region" description="Helical" evidence="7">
    <location>
        <begin position="419"/>
        <end position="443"/>
    </location>
</feature>
<dbReference type="AlphaFoldDB" id="A0A5C6D2Z3"/>
<feature type="binding site" evidence="6">
    <location>
        <position position="126"/>
    </location>
    <ligand>
        <name>ATP</name>
        <dbReference type="ChEBI" id="CHEBI:30616"/>
    </ligand>
</feature>
<dbReference type="EC" id="2.7.11.1" evidence="9"/>
<dbReference type="InterPro" id="IPR000719">
    <property type="entry name" value="Prot_kinase_dom"/>
</dbReference>
<dbReference type="RefSeq" id="WP_146530909.1">
    <property type="nucleotide sequence ID" value="NZ_SJPV01000017.1"/>
</dbReference>
<comment type="caution">
    <text evidence="9">The sequence shown here is derived from an EMBL/GenBank/DDBJ whole genome shotgun (WGS) entry which is preliminary data.</text>
</comment>
<evidence type="ECO:0000256" key="4">
    <source>
        <dbReference type="ARBA" id="ARBA00022840"/>
    </source>
</evidence>
<sequence length="1099" mass="121466">MSDPSQSDSIKSVFIKAIAIDDVDERRRMVEQACGSDEVMHAAVEQLLAARDRQDSNVLDEVVDYFGSRETQGMSTRSGICPQPIDSDVLPQIDRYKICELIGEGGMGAVYVAQQEEPVRRKVAVKVIRAGIATKETMARFSAERQALALMDHPNIAKVLDGGATTAGQPYLVMELVQGLPITEYADTKRLSTEERLQIFVKVCRAVQHAHRKGVIHRNLKPSNILVAEIDDEAVPSVIDFGLAKALDHPLTDNTIYTGFAQMVGTPMYMSPEQAEMGVIDIDTRSDVYSLGVLLYELVVGAPPFDHATFKAASFDEVRRIIRDEHPPRPSTAISTRQAQKGSTVADWRRLHRRKLYETILGELDWLIMKALEKDRRRRYGAASELADDIQRFLSGEAVLACPPSRIYQLRKTFQRHRLAIAFAALVLFSLVTISVVSTWQVIEVRRAKLASEMRERRANDLLESNQLQSAIAAYRNADLVQLTQLTGDALSQRQLSSLDGIGERSALLEFLRPAASPSPLWRIDLSSPVHEIAISPAGAQAICVCEDGNVMQGRLDGATMDWRLLGSHGEPTQAVAFSPDGSMAVSGSTSGVIKYWDLGQATCTRQVRPVHNGIESLVWSPDSQSVAAGSRYKGVWVGDAEGNEKFRFENDQRHETLLFSPDSSELYVPTREGIHVWDVAAAKQTRSIDTKPFSNIRAMCWAGPSSEWLIAGERYLDSLAVFDRVSGARMGSFNVSASYAQSLSASPDGMWLTVGFGDGRLQLIQLRRFDTTHVDGTIHAQMTAHQQDKSRLAVKWLGDDSQQFVTAGSDAVVQAWDRDAVMCRREISAAVAIETAYLLDNAAEPVLLLRGQEPLGLPIEKFSPQVARGLAAMESAHQIAIVELRTQQPLATIESPLEKHEHVSLSRDGGRLAAVGAGQICIWKSADRWASHELIAAFQTVDDANAVFADNNQTLICVTAEDTRVQELDIESGKIHRWHRLADPDVVALSNDQRLIAAGNDVTLQVWDRQSDRILLDIQNQSSLWALCFLADDRVLISGHNDGRIMAWHVPTGQPLGVVYHPRNGLRRPRSIQVSPDGRRILIIYPSENGYVPVLLGR</sequence>
<dbReference type="Proteomes" id="UP000319143">
    <property type="component" value="Unassembled WGS sequence"/>
</dbReference>
<evidence type="ECO:0000256" key="5">
    <source>
        <dbReference type="PROSITE-ProRule" id="PRU00221"/>
    </source>
</evidence>
<evidence type="ECO:0000313" key="10">
    <source>
        <dbReference type="Proteomes" id="UP000319143"/>
    </source>
</evidence>
<dbReference type="PROSITE" id="PS50011">
    <property type="entry name" value="PROTEIN_KINASE_DOM"/>
    <property type="match status" value="1"/>
</dbReference>
<dbReference type="EMBL" id="SJPV01000017">
    <property type="protein sequence ID" value="TWU31312.1"/>
    <property type="molecule type" value="Genomic_DNA"/>
</dbReference>
<dbReference type="SUPFAM" id="SSF56112">
    <property type="entry name" value="Protein kinase-like (PK-like)"/>
    <property type="match status" value="1"/>
</dbReference>
<evidence type="ECO:0000256" key="1">
    <source>
        <dbReference type="ARBA" id="ARBA00022679"/>
    </source>
</evidence>
<dbReference type="GO" id="GO:0004674">
    <property type="term" value="F:protein serine/threonine kinase activity"/>
    <property type="evidence" value="ECO:0007669"/>
    <property type="project" value="UniProtKB-EC"/>
</dbReference>
<evidence type="ECO:0000256" key="7">
    <source>
        <dbReference type="SAM" id="Phobius"/>
    </source>
</evidence>
<dbReference type="Gene3D" id="3.30.200.20">
    <property type="entry name" value="Phosphorylase Kinase, domain 1"/>
    <property type="match status" value="1"/>
</dbReference>
<accession>A0A5C6D2Z3</accession>
<dbReference type="InterPro" id="IPR011047">
    <property type="entry name" value="Quinoprotein_ADH-like_sf"/>
</dbReference>
<dbReference type="SUPFAM" id="SSF50978">
    <property type="entry name" value="WD40 repeat-like"/>
    <property type="match status" value="1"/>
</dbReference>
<dbReference type="Pfam" id="PF00400">
    <property type="entry name" value="WD40"/>
    <property type="match status" value="2"/>
</dbReference>
<evidence type="ECO:0000256" key="3">
    <source>
        <dbReference type="ARBA" id="ARBA00022777"/>
    </source>
</evidence>
<feature type="repeat" description="WD" evidence="5">
    <location>
        <begin position="566"/>
        <end position="607"/>
    </location>
</feature>
<feature type="domain" description="Protein kinase" evidence="8">
    <location>
        <begin position="96"/>
        <end position="394"/>
    </location>
</feature>
<dbReference type="InterPro" id="IPR015943">
    <property type="entry name" value="WD40/YVTN_repeat-like_dom_sf"/>
</dbReference>